<accession>A0A8H5HJP7</accession>
<dbReference type="SUPFAM" id="SSF52047">
    <property type="entry name" value="RNI-like"/>
    <property type="match status" value="1"/>
</dbReference>
<reference evidence="1 2" key="1">
    <citation type="journal article" date="2020" name="ISME J.">
        <title>Uncovering the hidden diversity of litter-decomposition mechanisms in mushroom-forming fungi.</title>
        <authorList>
            <person name="Floudas D."/>
            <person name="Bentzer J."/>
            <person name="Ahren D."/>
            <person name="Johansson T."/>
            <person name="Persson P."/>
            <person name="Tunlid A."/>
        </authorList>
    </citation>
    <scope>NUCLEOTIDE SEQUENCE [LARGE SCALE GENOMIC DNA]</scope>
    <source>
        <strain evidence="1 2">CBS 661.87</strain>
    </source>
</reference>
<dbReference type="EMBL" id="JAACJP010000004">
    <property type="protein sequence ID" value="KAF5384766.1"/>
    <property type="molecule type" value="Genomic_DNA"/>
</dbReference>
<dbReference type="Gene3D" id="3.80.10.10">
    <property type="entry name" value="Ribonuclease Inhibitor"/>
    <property type="match status" value="1"/>
</dbReference>
<dbReference type="Proteomes" id="UP000565441">
    <property type="component" value="Unassembled WGS sequence"/>
</dbReference>
<dbReference type="OrthoDB" id="2522283at2759"/>
<comment type="caution">
    <text evidence="1">The sequence shown here is derived from an EMBL/GenBank/DDBJ whole genome shotgun (WGS) entry which is preliminary data.</text>
</comment>
<proteinExistence type="predicted"/>
<protein>
    <submittedName>
        <fullName evidence="1">Uncharacterized protein</fullName>
    </submittedName>
</protein>
<sequence length="428" mass="48060">MAFPLAYLPAVAFYLTTHSPKAIEHDVSFDLTISRHSPRNTRRELLHPPKPIPLPLEIVLSIIEAAAYEGTTPNEHLLKHSVTLRSETACNSFRGAVNRSTERGRVLGDAIVRLRVIMDHNQPFGLSQHSFAQAVTSCPNLFELNLALYGSAAPGEDVVGILDVSRMRRPAPSFDDHTLTLLRSGPMITALQFSNWSENQHSITQLLDVWPSLKSLAISGTPPQPPSPFLEPFRCSLEELRMNFQSPPSFDFTDWLLHNSSETLRILEFEREPSIQLLDRLIDAHGTTLHSLSLPSCHLPEHAMVVQKCRQLRELRFENPMVSPRLWRAIPKTLEHFALGVNLNTSIQPLIYVIKTCTSLKAVSICTSNNGDQHPLFSVVKMACAYQGIGLSVMQDLHIFRSQMRGDPLPSSTFPRIRSLNNLYLMRS</sequence>
<keyword evidence="2" id="KW-1185">Reference proteome</keyword>
<dbReference type="InterPro" id="IPR032675">
    <property type="entry name" value="LRR_dom_sf"/>
</dbReference>
<gene>
    <name evidence="1" type="ORF">D9615_001052</name>
</gene>
<evidence type="ECO:0000313" key="1">
    <source>
        <dbReference type="EMBL" id="KAF5384766.1"/>
    </source>
</evidence>
<evidence type="ECO:0000313" key="2">
    <source>
        <dbReference type="Proteomes" id="UP000565441"/>
    </source>
</evidence>
<name>A0A8H5HJP7_9AGAR</name>
<organism evidence="1 2">
    <name type="scientific">Tricholomella constricta</name>
    <dbReference type="NCBI Taxonomy" id="117010"/>
    <lineage>
        <taxon>Eukaryota</taxon>
        <taxon>Fungi</taxon>
        <taxon>Dikarya</taxon>
        <taxon>Basidiomycota</taxon>
        <taxon>Agaricomycotina</taxon>
        <taxon>Agaricomycetes</taxon>
        <taxon>Agaricomycetidae</taxon>
        <taxon>Agaricales</taxon>
        <taxon>Tricholomatineae</taxon>
        <taxon>Lyophyllaceae</taxon>
        <taxon>Tricholomella</taxon>
    </lineage>
</organism>
<dbReference type="AlphaFoldDB" id="A0A8H5HJP7"/>